<dbReference type="Proteomes" id="UP000233556">
    <property type="component" value="Unassembled WGS sequence"/>
</dbReference>
<sequence length="71" mass="7505">MDFALIGDDRNGQLLVQAAIGNEEYRGLKSQLNSLIQHPDVTGAQPCGCFGLTCPTTAELGGCPGYVYTSK</sequence>
<evidence type="ECO:0000313" key="1">
    <source>
        <dbReference type="EMBL" id="PKU36997.1"/>
    </source>
</evidence>
<dbReference type="EMBL" id="KZ507361">
    <property type="protein sequence ID" value="PKU36997.1"/>
    <property type="molecule type" value="Genomic_DNA"/>
</dbReference>
<dbReference type="AlphaFoldDB" id="A0A2I0TT90"/>
<reference evidence="2" key="1">
    <citation type="submission" date="2017-11" db="EMBL/GenBank/DDBJ databases">
        <authorList>
            <person name="Lima N.C."/>
            <person name="Parody-Merino A.M."/>
            <person name="Battley P.F."/>
            <person name="Fidler A.E."/>
            <person name="Prosdocimi F."/>
        </authorList>
    </citation>
    <scope>NUCLEOTIDE SEQUENCE [LARGE SCALE GENOMIC DNA]</scope>
</reference>
<proteinExistence type="predicted"/>
<organism evidence="1 2">
    <name type="scientific">Limosa lapponica baueri</name>
    <dbReference type="NCBI Taxonomy" id="1758121"/>
    <lineage>
        <taxon>Eukaryota</taxon>
        <taxon>Metazoa</taxon>
        <taxon>Chordata</taxon>
        <taxon>Craniata</taxon>
        <taxon>Vertebrata</taxon>
        <taxon>Euteleostomi</taxon>
        <taxon>Archelosauria</taxon>
        <taxon>Archosauria</taxon>
        <taxon>Dinosauria</taxon>
        <taxon>Saurischia</taxon>
        <taxon>Theropoda</taxon>
        <taxon>Coelurosauria</taxon>
        <taxon>Aves</taxon>
        <taxon>Neognathae</taxon>
        <taxon>Neoaves</taxon>
        <taxon>Charadriiformes</taxon>
        <taxon>Scolopacidae</taxon>
        <taxon>Limosa</taxon>
    </lineage>
</organism>
<protein>
    <submittedName>
        <fullName evidence="1">Uncharacterized protein</fullName>
    </submittedName>
</protein>
<accession>A0A2I0TT90</accession>
<evidence type="ECO:0000313" key="2">
    <source>
        <dbReference type="Proteomes" id="UP000233556"/>
    </source>
</evidence>
<gene>
    <name evidence="1" type="ORF">llap_12701</name>
</gene>
<keyword evidence="2" id="KW-1185">Reference proteome</keyword>
<name>A0A2I0TT90_LIMLA</name>
<reference evidence="2" key="2">
    <citation type="submission" date="2017-12" db="EMBL/GenBank/DDBJ databases">
        <title>Genome sequence of the Bar-tailed Godwit (Limosa lapponica baueri).</title>
        <authorList>
            <person name="Lima N.C.B."/>
            <person name="Parody-Merino A.M."/>
            <person name="Battley P.F."/>
            <person name="Fidler A.E."/>
            <person name="Prosdocimi F."/>
        </authorList>
    </citation>
    <scope>NUCLEOTIDE SEQUENCE [LARGE SCALE GENOMIC DNA]</scope>
</reference>